<dbReference type="Proteomes" id="UP000436483">
    <property type="component" value="Unassembled WGS sequence"/>
</dbReference>
<evidence type="ECO:0000256" key="2">
    <source>
        <dbReference type="ARBA" id="ARBA00022475"/>
    </source>
</evidence>
<keyword evidence="4 6" id="KW-1133">Transmembrane helix</keyword>
<evidence type="ECO:0000313" key="7">
    <source>
        <dbReference type="EMBL" id="MXQ13606.1"/>
    </source>
</evidence>
<dbReference type="InterPro" id="IPR001851">
    <property type="entry name" value="ABC_transp_permease"/>
</dbReference>
<keyword evidence="2" id="KW-1003">Cell membrane</keyword>
<organism evidence="7 8">
    <name type="scientific">Microvirga makkahensis</name>
    <dbReference type="NCBI Taxonomy" id="1128670"/>
    <lineage>
        <taxon>Bacteria</taxon>
        <taxon>Pseudomonadati</taxon>
        <taxon>Pseudomonadota</taxon>
        <taxon>Alphaproteobacteria</taxon>
        <taxon>Hyphomicrobiales</taxon>
        <taxon>Methylobacteriaceae</taxon>
        <taxon>Microvirga</taxon>
    </lineage>
</organism>
<dbReference type="AlphaFoldDB" id="A0A7X3MUW6"/>
<feature type="transmembrane region" description="Helical" evidence="6">
    <location>
        <begin position="90"/>
        <end position="110"/>
    </location>
</feature>
<proteinExistence type="predicted"/>
<dbReference type="Pfam" id="PF02653">
    <property type="entry name" value="BPD_transp_2"/>
    <property type="match status" value="1"/>
</dbReference>
<feature type="transmembrane region" description="Helical" evidence="6">
    <location>
        <begin position="224"/>
        <end position="245"/>
    </location>
</feature>
<protein>
    <recommendedName>
        <fullName evidence="9">Branched-chain amino acid ABC transporter permease</fullName>
    </recommendedName>
</protein>
<comment type="caution">
    <text evidence="7">The sequence shown here is derived from an EMBL/GenBank/DDBJ whole genome shotgun (WGS) entry which is preliminary data.</text>
</comment>
<dbReference type="EMBL" id="WURB01000018">
    <property type="protein sequence ID" value="MXQ13606.1"/>
    <property type="molecule type" value="Genomic_DNA"/>
</dbReference>
<evidence type="ECO:0000256" key="6">
    <source>
        <dbReference type="SAM" id="Phobius"/>
    </source>
</evidence>
<feature type="transmembrane region" description="Helical" evidence="6">
    <location>
        <begin position="173"/>
        <end position="193"/>
    </location>
</feature>
<keyword evidence="3 6" id="KW-0812">Transmembrane</keyword>
<feature type="transmembrane region" description="Helical" evidence="6">
    <location>
        <begin position="145"/>
        <end position="161"/>
    </location>
</feature>
<evidence type="ECO:0000256" key="4">
    <source>
        <dbReference type="ARBA" id="ARBA00022989"/>
    </source>
</evidence>
<dbReference type="CDD" id="cd06581">
    <property type="entry name" value="TM_PBP1_LivM_like"/>
    <property type="match status" value="1"/>
</dbReference>
<keyword evidence="5 6" id="KW-0472">Membrane</keyword>
<evidence type="ECO:0000256" key="3">
    <source>
        <dbReference type="ARBA" id="ARBA00022692"/>
    </source>
</evidence>
<feature type="transmembrane region" description="Helical" evidence="6">
    <location>
        <begin position="298"/>
        <end position="316"/>
    </location>
</feature>
<feature type="transmembrane region" description="Helical" evidence="6">
    <location>
        <begin position="257"/>
        <end position="286"/>
    </location>
</feature>
<name>A0A7X3MUW6_9HYPH</name>
<feature type="transmembrane region" description="Helical" evidence="6">
    <location>
        <begin position="58"/>
        <end position="78"/>
    </location>
</feature>
<accession>A0A7X3MUW6</accession>
<evidence type="ECO:0000256" key="5">
    <source>
        <dbReference type="ARBA" id="ARBA00023136"/>
    </source>
</evidence>
<comment type="subcellular location">
    <subcellularLocation>
        <location evidence="1">Cell membrane</location>
        <topology evidence="1">Multi-pass membrane protein</topology>
    </subcellularLocation>
</comment>
<keyword evidence="8" id="KW-1185">Reference proteome</keyword>
<evidence type="ECO:0008006" key="9">
    <source>
        <dbReference type="Google" id="ProtNLM"/>
    </source>
</evidence>
<gene>
    <name evidence="7" type="ORF">GR328_19515</name>
</gene>
<evidence type="ECO:0000313" key="8">
    <source>
        <dbReference type="Proteomes" id="UP000436483"/>
    </source>
</evidence>
<dbReference type="InterPro" id="IPR043428">
    <property type="entry name" value="LivM-like"/>
</dbReference>
<reference evidence="7 8" key="2">
    <citation type="submission" date="2020-01" db="EMBL/GenBank/DDBJ databases">
        <title>Microvirga sp. nov., an arsenate reduction bacterium isolated from Tibet hotspring sediments.</title>
        <authorList>
            <person name="Xian W.-D."/>
            <person name="Li W.-J."/>
        </authorList>
    </citation>
    <scope>NUCLEOTIDE SEQUENCE [LARGE SCALE GENOMIC DNA]</scope>
    <source>
        <strain evidence="7 8">KCTC 23863</strain>
    </source>
</reference>
<dbReference type="PANTHER" id="PTHR30482">
    <property type="entry name" value="HIGH-AFFINITY BRANCHED-CHAIN AMINO ACID TRANSPORT SYSTEM PERMEASE"/>
    <property type="match status" value="1"/>
</dbReference>
<feature type="transmembrane region" description="Helical" evidence="6">
    <location>
        <begin position="34"/>
        <end position="52"/>
    </location>
</feature>
<feature type="transmembrane region" description="Helical" evidence="6">
    <location>
        <begin position="12"/>
        <end position="29"/>
    </location>
</feature>
<dbReference type="RefSeq" id="WP_160886754.1">
    <property type="nucleotide sequence ID" value="NZ_WURB01000018.1"/>
</dbReference>
<dbReference type="OrthoDB" id="9814461at2"/>
<sequence length="334" mass="36526">MTTPENQKPLNNLFILIALAVVFCLVPLVTQEAYFLHICILALLFGALASSWNLINGYAGIFTFGHQAFFGLGAYGSALMSMRLGLSPWLTMWAAGLMSAALGLVISLPVLRIRSIPHIAIVTLAFAEIVRIVCSNLTDFTRGELGLWGIPPFTSFLLPLVGDVTFDAAHKVAYFYVVILLWLLIVGATYWILRSRFGFGLRAIRDSQIAAESLGVHLTRYKTLVFGFSSFLAGILGAFYAHYVLILTPSSALGIDIMIQIVAMTLIGGIGRLLGPTIGAFILTLGLEWLRGFGEYRMLIYGVLLVLIVMFLPKGLASMRLGFLRRQTTGKIPT</sequence>
<reference evidence="7 8" key="1">
    <citation type="submission" date="2019-12" db="EMBL/GenBank/DDBJ databases">
        <authorList>
            <person name="Yuan C.-G."/>
        </authorList>
    </citation>
    <scope>NUCLEOTIDE SEQUENCE [LARGE SCALE GENOMIC DNA]</scope>
    <source>
        <strain evidence="7 8">KCTC 23863</strain>
    </source>
</reference>
<dbReference type="GO" id="GO:0015658">
    <property type="term" value="F:branched-chain amino acid transmembrane transporter activity"/>
    <property type="evidence" value="ECO:0007669"/>
    <property type="project" value="InterPro"/>
</dbReference>
<dbReference type="GO" id="GO:0005886">
    <property type="term" value="C:plasma membrane"/>
    <property type="evidence" value="ECO:0007669"/>
    <property type="project" value="UniProtKB-SubCell"/>
</dbReference>
<dbReference type="PANTHER" id="PTHR30482:SF10">
    <property type="entry name" value="HIGH-AFFINITY BRANCHED-CHAIN AMINO ACID TRANSPORT PROTEIN BRAE"/>
    <property type="match status" value="1"/>
</dbReference>
<evidence type="ECO:0000256" key="1">
    <source>
        <dbReference type="ARBA" id="ARBA00004651"/>
    </source>
</evidence>